<dbReference type="InterPro" id="IPR029044">
    <property type="entry name" value="Nucleotide-diphossugar_trans"/>
</dbReference>
<sequence length="568" mass="63782">MDKDSQRPAARALQIVRNLLVAIAVYILITVTLQTLFYGSPTSTRPPPPPPGHPQSPAPPSDPPSPTPSHTLNGEFSAWASRPDSLVVANDAYMGTRPHADTFANFTRLLEVCRGSFEGLERMKYVYECMEYLSNSRADYNYIPTGEDAPSTGHPAFVAASETDIGVCNGPIIPYHIWWSGKCTWRVELFIKSYLHSQNLPCSRLHLWLDVDANPDAVAQMLQDPGFAMLLPLVKRGDIKLREWRFPSRVLLRKAVDGDGNGKIIKLGDGVYIDEKGDEWLEFSTRRMTFLPVAVSDAVRFVVLHYEGGVYCDVDNVLLRDLRPLLLPPNHGFAERWGWQRGPWDYNTAIMSLHANSSLSQHFLKGAVKMGINFHPFIIGRLVYKDGRGDEFTMFEDGFFDPIWGQFNTPGVTRCTVPCLENYGQAFIGKRGGIPRDWMAYSGPQMPVVEGGVSGDEAGRNARSPAMRIVKRWWGAAKGSGGGKGFAADYDFEGDPFPPTNRTLENFFRGAYAYHIHNQWAKHPEPNSWLDMVRKTHDGFLAGSRVNMYGERWTGPKITRYEPFPEFL</sequence>
<dbReference type="SUPFAM" id="SSF53448">
    <property type="entry name" value="Nucleotide-diphospho-sugar transferases"/>
    <property type="match status" value="1"/>
</dbReference>
<evidence type="ECO:0000256" key="1">
    <source>
        <dbReference type="ARBA" id="ARBA00009003"/>
    </source>
</evidence>
<keyword evidence="3" id="KW-1133">Transmembrane helix</keyword>
<reference evidence="4 5" key="1">
    <citation type="submission" date="2019-10" db="EMBL/GenBank/DDBJ databases">
        <authorList>
            <person name="Palmer J.M."/>
        </authorList>
    </citation>
    <scope>NUCLEOTIDE SEQUENCE [LARGE SCALE GENOMIC DNA]</scope>
    <source>
        <strain evidence="4 5">TWF696</strain>
    </source>
</reference>
<comment type="caution">
    <text evidence="4">The sequence shown here is derived from an EMBL/GenBank/DDBJ whole genome shotgun (WGS) entry which is preliminary data.</text>
</comment>
<dbReference type="Proteomes" id="UP001375240">
    <property type="component" value="Unassembled WGS sequence"/>
</dbReference>
<comment type="similarity">
    <text evidence="1">Belongs to the glycosyltransferase 32 family.</text>
</comment>
<protein>
    <submittedName>
        <fullName evidence="4">Uncharacterized protein</fullName>
    </submittedName>
</protein>
<dbReference type="InterPro" id="IPR007577">
    <property type="entry name" value="GlycoTrfase_DXD_sugar-bd_CS"/>
</dbReference>
<keyword evidence="5" id="KW-1185">Reference proteome</keyword>
<feature type="transmembrane region" description="Helical" evidence="3">
    <location>
        <begin position="20"/>
        <end position="39"/>
    </location>
</feature>
<dbReference type="GO" id="GO:1901135">
    <property type="term" value="P:carbohydrate derivative metabolic process"/>
    <property type="evidence" value="ECO:0007669"/>
    <property type="project" value="UniProtKB-ARBA"/>
</dbReference>
<evidence type="ECO:0000256" key="3">
    <source>
        <dbReference type="SAM" id="Phobius"/>
    </source>
</evidence>
<dbReference type="AlphaFoldDB" id="A0AAV9V8N3"/>
<feature type="compositionally biased region" description="Pro residues" evidence="2">
    <location>
        <begin position="44"/>
        <end position="67"/>
    </location>
</feature>
<gene>
    <name evidence="4" type="ORF">TWF696_004231</name>
</gene>
<name>A0AAV9V8N3_9PEZI</name>
<feature type="region of interest" description="Disordered" evidence="2">
    <location>
        <begin position="41"/>
        <end position="75"/>
    </location>
</feature>
<evidence type="ECO:0000256" key="2">
    <source>
        <dbReference type="SAM" id="MobiDB-lite"/>
    </source>
</evidence>
<keyword evidence="3" id="KW-0812">Transmembrane</keyword>
<evidence type="ECO:0000313" key="5">
    <source>
        <dbReference type="Proteomes" id="UP001375240"/>
    </source>
</evidence>
<organism evidence="4 5">
    <name type="scientific">Orbilia brochopaga</name>
    <dbReference type="NCBI Taxonomy" id="3140254"/>
    <lineage>
        <taxon>Eukaryota</taxon>
        <taxon>Fungi</taxon>
        <taxon>Dikarya</taxon>
        <taxon>Ascomycota</taxon>
        <taxon>Pezizomycotina</taxon>
        <taxon>Orbiliomycetes</taxon>
        <taxon>Orbiliales</taxon>
        <taxon>Orbiliaceae</taxon>
        <taxon>Orbilia</taxon>
    </lineage>
</organism>
<dbReference type="EMBL" id="JAVHNQ010000002">
    <property type="protein sequence ID" value="KAK6355107.1"/>
    <property type="molecule type" value="Genomic_DNA"/>
</dbReference>
<dbReference type="Pfam" id="PF04488">
    <property type="entry name" value="Gly_transf_sug"/>
    <property type="match status" value="1"/>
</dbReference>
<accession>A0AAV9V8N3</accession>
<keyword evidence="3" id="KW-0472">Membrane</keyword>
<evidence type="ECO:0000313" key="4">
    <source>
        <dbReference type="EMBL" id="KAK6355107.1"/>
    </source>
</evidence>
<proteinExistence type="inferred from homology"/>
<dbReference type="Gene3D" id="3.90.550.20">
    <property type="match status" value="1"/>
</dbReference>